<keyword evidence="2" id="KW-0596">Phosphopantetheine</keyword>
<dbReference type="Gene3D" id="3.40.366.10">
    <property type="entry name" value="Malonyl-Coenzyme A Acyl Carrier Protein, domain 2"/>
    <property type="match status" value="1"/>
</dbReference>
<dbReference type="Gene3D" id="3.40.50.720">
    <property type="entry name" value="NAD(P)-binding Rossmann-like Domain"/>
    <property type="match status" value="1"/>
</dbReference>
<dbReference type="InterPro" id="IPR036291">
    <property type="entry name" value="NAD(P)-bd_dom_sf"/>
</dbReference>
<dbReference type="InterPro" id="IPR020806">
    <property type="entry name" value="PKS_PP-bd"/>
</dbReference>
<evidence type="ECO:0000259" key="8">
    <source>
        <dbReference type="PROSITE" id="PS52019"/>
    </source>
</evidence>
<dbReference type="Pfam" id="PF02801">
    <property type="entry name" value="Ketoacyl-synt_C"/>
    <property type="match status" value="1"/>
</dbReference>
<dbReference type="PANTHER" id="PTHR43775">
    <property type="entry name" value="FATTY ACID SYNTHASE"/>
    <property type="match status" value="1"/>
</dbReference>
<dbReference type="FunFam" id="3.40.47.10:FF:000019">
    <property type="entry name" value="Polyketide synthase type I"/>
    <property type="match status" value="1"/>
</dbReference>
<dbReference type="Gene3D" id="3.40.47.10">
    <property type="match status" value="1"/>
</dbReference>
<dbReference type="InterPro" id="IPR016035">
    <property type="entry name" value="Acyl_Trfase/lysoPLipase"/>
</dbReference>
<gene>
    <name evidence="9" type="ORF">COB67_11525</name>
</gene>
<evidence type="ECO:0000256" key="2">
    <source>
        <dbReference type="ARBA" id="ARBA00022450"/>
    </source>
</evidence>
<dbReference type="InterPro" id="IPR020807">
    <property type="entry name" value="PKS_DH"/>
</dbReference>
<dbReference type="InterPro" id="IPR049552">
    <property type="entry name" value="PKS_DH_N"/>
</dbReference>
<dbReference type="SMART" id="SM00825">
    <property type="entry name" value="PKS_KS"/>
    <property type="match status" value="1"/>
</dbReference>
<evidence type="ECO:0000256" key="4">
    <source>
        <dbReference type="ARBA" id="ARBA00022679"/>
    </source>
</evidence>
<dbReference type="Pfam" id="PF21089">
    <property type="entry name" value="PKS_DH_N"/>
    <property type="match status" value="1"/>
</dbReference>
<dbReference type="SMART" id="SM00823">
    <property type="entry name" value="PKS_PP"/>
    <property type="match status" value="1"/>
</dbReference>
<dbReference type="InterPro" id="IPR032821">
    <property type="entry name" value="PKS_assoc"/>
</dbReference>
<name>A0A2A4STU7_9DELT</name>
<dbReference type="InterPro" id="IPR001242">
    <property type="entry name" value="Condensation_dom"/>
</dbReference>
<comment type="cofactor">
    <cofactor evidence="1">
        <name>pantetheine 4'-phosphate</name>
        <dbReference type="ChEBI" id="CHEBI:47942"/>
    </cofactor>
</comment>
<evidence type="ECO:0000259" key="7">
    <source>
        <dbReference type="PROSITE" id="PS52004"/>
    </source>
</evidence>
<dbReference type="InterPro" id="IPR049551">
    <property type="entry name" value="PKS_DH_C"/>
</dbReference>
<evidence type="ECO:0000313" key="10">
    <source>
        <dbReference type="Proteomes" id="UP000218113"/>
    </source>
</evidence>
<dbReference type="InterPro" id="IPR057326">
    <property type="entry name" value="KR_dom"/>
</dbReference>
<dbReference type="GO" id="GO:0071770">
    <property type="term" value="P:DIM/DIP cell wall layer assembly"/>
    <property type="evidence" value="ECO:0007669"/>
    <property type="project" value="TreeGrafter"/>
</dbReference>
<dbReference type="SUPFAM" id="SSF52777">
    <property type="entry name" value="CoA-dependent acyltransferases"/>
    <property type="match status" value="2"/>
</dbReference>
<dbReference type="SMART" id="SM00827">
    <property type="entry name" value="PKS_AT"/>
    <property type="match status" value="1"/>
</dbReference>
<comment type="caution">
    <text evidence="9">The sequence shown here is derived from an EMBL/GenBank/DDBJ whole genome shotgun (WGS) entry which is preliminary data.</text>
</comment>
<evidence type="ECO:0000256" key="5">
    <source>
        <dbReference type="PROSITE-ProRule" id="PRU01363"/>
    </source>
</evidence>
<dbReference type="Pfam" id="PF00668">
    <property type="entry name" value="Condensation"/>
    <property type="match status" value="1"/>
</dbReference>
<dbReference type="Gene3D" id="3.10.129.120">
    <property type="match status" value="1"/>
</dbReference>
<dbReference type="SUPFAM" id="SSF53901">
    <property type="entry name" value="Thiolase-like"/>
    <property type="match status" value="1"/>
</dbReference>
<dbReference type="Gene3D" id="3.10.129.10">
    <property type="entry name" value="Hotdog Thioesterase"/>
    <property type="match status" value="1"/>
</dbReference>
<dbReference type="GO" id="GO:0006633">
    <property type="term" value="P:fatty acid biosynthetic process"/>
    <property type="evidence" value="ECO:0007669"/>
    <property type="project" value="TreeGrafter"/>
</dbReference>
<dbReference type="PROSITE" id="PS00012">
    <property type="entry name" value="PHOSPHOPANTETHEINE"/>
    <property type="match status" value="1"/>
</dbReference>
<feature type="domain" description="Ketosynthase family 3 (KS3)" evidence="7">
    <location>
        <begin position="33"/>
        <end position="454"/>
    </location>
</feature>
<dbReference type="PROSITE" id="PS50075">
    <property type="entry name" value="CARRIER"/>
    <property type="match status" value="1"/>
</dbReference>
<dbReference type="InterPro" id="IPR009081">
    <property type="entry name" value="PP-bd_ACP"/>
</dbReference>
<dbReference type="Pfam" id="PF00109">
    <property type="entry name" value="ketoacyl-synt"/>
    <property type="match status" value="1"/>
</dbReference>
<dbReference type="GO" id="GO:0031177">
    <property type="term" value="F:phosphopantetheine binding"/>
    <property type="evidence" value="ECO:0007669"/>
    <property type="project" value="InterPro"/>
</dbReference>
<dbReference type="PROSITE" id="PS52004">
    <property type="entry name" value="KS3_2"/>
    <property type="match status" value="1"/>
</dbReference>
<dbReference type="SMART" id="SM00826">
    <property type="entry name" value="PKS_DH"/>
    <property type="match status" value="1"/>
</dbReference>
<dbReference type="GO" id="GO:0005737">
    <property type="term" value="C:cytoplasm"/>
    <property type="evidence" value="ECO:0007669"/>
    <property type="project" value="TreeGrafter"/>
</dbReference>
<feature type="domain" description="Carrier" evidence="6">
    <location>
        <begin position="1770"/>
        <end position="1845"/>
    </location>
</feature>
<dbReference type="InterPro" id="IPR016039">
    <property type="entry name" value="Thiolase-like"/>
</dbReference>
<dbReference type="InterPro" id="IPR036736">
    <property type="entry name" value="ACP-like_sf"/>
</dbReference>
<dbReference type="InterPro" id="IPR049900">
    <property type="entry name" value="PKS_mFAS_DH"/>
</dbReference>
<organism evidence="9 10">
    <name type="scientific">SAR324 cluster bacterium</name>
    <dbReference type="NCBI Taxonomy" id="2024889"/>
    <lineage>
        <taxon>Bacteria</taxon>
        <taxon>Deltaproteobacteria</taxon>
        <taxon>SAR324 cluster</taxon>
    </lineage>
</organism>
<dbReference type="InterPro" id="IPR001227">
    <property type="entry name" value="Ac_transferase_dom_sf"/>
</dbReference>
<dbReference type="PANTHER" id="PTHR43775:SF37">
    <property type="entry name" value="SI:DKEY-61P9.11"/>
    <property type="match status" value="1"/>
</dbReference>
<dbReference type="SUPFAM" id="SSF55048">
    <property type="entry name" value="Probable ACP-binding domain of malonyl-CoA ACP transacylase"/>
    <property type="match status" value="1"/>
</dbReference>
<dbReference type="GO" id="GO:0004312">
    <property type="term" value="F:fatty acid synthase activity"/>
    <property type="evidence" value="ECO:0007669"/>
    <property type="project" value="TreeGrafter"/>
</dbReference>
<evidence type="ECO:0000256" key="1">
    <source>
        <dbReference type="ARBA" id="ARBA00001957"/>
    </source>
</evidence>
<dbReference type="SMART" id="SM00822">
    <property type="entry name" value="PKS_KR"/>
    <property type="match status" value="1"/>
</dbReference>
<keyword evidence="4" id="KW-0808">Transferase</keyword>
<dbReference type="InterPro" id="IPR020841">
    <property type="entry name" value="PKS_Beta-ketoAc_synthase_dom"/>
</dbReference>
<dbReference type="InterPro" id="IPR050091">
    <property type="entry name" value="PKS_NRPS_Biosynth_Enz"/>
</dbReference>
<dbReference type="InterPro" id="IPR023213">
    <property type="entry name" value="CAT-like_dom_sf"/>
</dbReference>
<dbReference type="InterPro" id="IPR014031">
    <property type="entry name" value="Ketoacyl_synth_C"/>
</dbReference>
<dbReference type="InterPro" id="IPR013968">
    <property type="entry name" value="PKS_KR"/>
</dbReference>
<dbReference type="PROSITE" id="PS52019">
    <property type="entry name" value="PKS_MFAS_DH"/>
    <property type="match status" value="1"/>
</dbReference>
<dbReference type="InterPro" id="IPR006162">
    <property type="entry name" value="Ppantetheine_attach_site"/>
</dbReference>
<dbReference type="EMBL" id="NVSR01000121">
    <property type="protein sequence ID" value="PCI24564.1"/>
    <property type="molecule type" value="Genomic_DNA"/>
</dbReference>
<dbReference type="CDD" id="cd19531">
    <property type="entry name" value="LCL_NRPS-like"/>
    <property type="match status" value="1"/>
</dbReference>
<dbReference type="GO" id="GO:0005886">
    <property type="term" value="C:plasma membrane"/>
    <property type="evidence" value="ECO:0007669"/>
    <property type="project" value="TreeGrafter"/>
</dbReference>
<dbReference type="Proteomes" id="UP000218113">
    <property type="component" value="Unassembled WGS sequence"/>
</dbReference>
<dbReference type="SUPFAM" id="SSF47336">
    <property type="entry name" value="ACP-like"/>
    <property type="match status" value="1"/>
</dbReference>
<dbReference type="InterPro" id="IPR016036">
    <property type="entry name" value="Malonyl_transacylase_ACP-bd"/>
</dbReference>
<dbReference type="Gene3D" id="3.30.70.3290">
    <property type="match status" value="1"/>
</dbReference>
<dbReference type="SUPFAM" id="SSF52151">
    <property type="entry name" value="FabD/lysophospholipase-like"/>
    <property type="match status" value="1"/>
</dbReference>
<evidence type="ECO:0000256" key="3">
    <source>
        <dbReference type="ARBA" id="ARBA00022553"/>
    </source>
</evidence>
<protein>
    <submittedName>
        <fullName evidence="9">Short-chain dehydrogenase</fullName>
    </submittedName>
</protein>
<dbReference type="InterPro" id="IPR014030">
    <property type="entry name" value="Ketoacyl_synth_N"/>
</dbReference>
<dbReference type="SUPFAM" id="SSF51735">
    <property type="entry name" value="NAD(P)-binding Rossmann-fold domains"/>
    <property type="match status" value="2"/>
</dbReference>
<dbReference type="FunFam" id="3.40.366.10:FF:000002">
    <property type="entry name" value="Probable polyketide synthase 2"/>
    <property type="match status" value="1"/>
</dbReference>
<dbReference type="Pfam" id="PF00698">
    <property type="entry name" value="Acyl_transf_1"/>
    <property type="match status" value="1"/>
</dbReference>
<feature type="region of interest" description="N-terminal hotdog fold" evidence="5">
    <location>
        <begin position="925"/>
        <end position="1055"/>
    </location>
</feature>
<feature type="domain" description="PKS/mFAS DH" evidence="8">
    <location>
        <begin position="925"/>
        <end position="1218"/>
    </location>
</feature>
<proteinExistence type="predicted"/>
<reference evidence="10" key="1">
    <citation type="submission" date="2017-08" db="EMBL/GenBank/DDBJ databases">
        <title>A dynamic microbial community with high functional redundancy inhabits the cold, oxic subseafloor aquifer.</title>
        <authorList>
            <person name="Tully B.J."/>
            <person name="Wheat C.G."/>
            <person name="Glazer B.T."/>
            <person name="Huber J.A."/>
        </authorList>
    </citation>
    <scope>NUCLEOTIDE SEQUENCE [LARGE SCALE GENOMIC DNA]</scope>
</reference>
<dbReference type="Pfam" id="PF08659">
    <property type="entry name" value="KR"/>
    <property type="match status" value="1"/>
</dbReference>
<feature type="active site" description="Proton donor; for dehydratase activity" evidence="5">
    <location>
        <position position="1130"/>
    </location>
</feature>
<dbReference type="CDD" id="cd00833">
    <property type="entry name" value="PKS"/>
    <property type="match status" value="1"/>
</dbReference>
<dbReference type="Gene3D" id="3.30.559.30">
    <property type="entry name" value="Nonribosomal peptide synthetase, condensation domain"/>
    <property type="match status" value="1"/>
</dbReference>
<dbReference type="Gene3D" id="3.30.559.10">
    <property type="entry name" value="Chloramphenicol acetyltransferase-like domain"/>
    <property type="match status" value="1"/>
</dbReference>
<dbReference type="Pfam" id="PF00550">
    <property type="entry name" value="PP-binding"/>
    <property type="match status" value="1"/>
</dbReference>
<dbReference type="Gene3D" id="1.10.1200.10">
    <property type="entry name" value="ACP-like"/>
    <property type="match status" value="1"/>
</dbReference>
<keyword evidence="3" id="KW-0597">Phosphoprotein</keyword>
<accession>A0A2A4STU7</accession>
<dbReference type="CDD" id="cd08953">
    <property type="entry name" value="KR_2_SDR_x"/>
    <property type="match status" value="1"/>
</dbReference>
<dbReference type="Pfam" id="PF16197">
    <property type="entry name" value="KAsynt_C_assoc"/>
    <property type="match status" value="1"/>
</dbReference>
<dbReference type="Pfam" id="PF14765">
    <property type="entry name" value="PS-DH"/>
    <property type="match status" value="1"/>
</dbReference>
<feature type="region of interest" description="C-terminal hotdog fold" evidence="5">
    <location>
        <begin position="1069"/>
        <end position="1218"/>
    </location>
</feature>
<evidence type="ECO:0000313" key="9">
    <source>
        <dbReference type="EMBL" id="PCI24564.1"/>
    </source>
</evidence>
<dbReference type="InterPro" id="IPR014043">
    <property type="entry name" value="Acyl_transferase_dom"/>
</dbReference>
<evidence type="ECO:0000259" key="6">
    <source>
        <dbReference type="PROSITE" id="PS50075"/>
    </source>
</evidence>
<feature type="active site" description="Proton acceptor; for dehydratase activity" evidence="5">
    <location>
        <position position="960"/>
    </location>
</feature>
<sequence length="2320" mass="257869">MTGTKKAANQLSPTQRAIFALKKASSKIEQLERAPIAIVGMSCRFPGGANDLDSFWDLLRDGKDAVREVSPKRWDMEKYYDPVPGTMGKIYTKSAALLNVPIEDFDPLFFGISPLEAKNLDPQHRLLLEVSWEALENAGISPQKLPEKTGIYIGMMENDQTHLMRSLSYPDVYSVTGNDTFFASGRLAHQLGIKGPNIVVGAACASSLITPHLACQSLRSRETDLALAGGVQILISPETSIGVAKIKALSPDGRCKTFDRSADGYGRGEGCGIVVLKRLSDAQADGDHIWGVIRGSATNHNGANSGLTVPDRHAQESVIKQALQQANLTGDQLGYVEAHGTGTALGDPIEINALMAALGDREEPLLVGSVKSNIGHLEPAAGVAGLIKTALVLHHGEIPANLHFKNPNPYIDWDHLPLKVVSNLTPWPRGEKVRIAGINSFGMGGANAHVIVSEAPIRESIKQVDRPLHLLTLSAKADSALMALIKRYEAFFSGNVDDQDFDFADFCATSNQGRAHFKHRLSIVAPDGLTAHSKLKAAKSDRTTKLRSPSTEQQTQPKIAFLFTGQGSQYLNMGRELFETQPLFRRILERCDEILRPWLKQGLLAILYGEQGKSPDLTLDDTAYTQPALFALEYALAKLWQSWGVEPEILIGHSVGEYAAACLAGVFSLEDGLKLIAERARLMQALPRDGAMLSVLSDERTVRNLLKPFAQDVEVAVVNGPTSVVLSGRKTVMNQIVELLAAKEIKTRKLSVSHAFHSMLMEPMLADFEQVAAGISYHLPQMDLVSNVTGDIISEEVATPAYWCRHIRHSVQFDRGMKTLAKANVDVFLEIGPSPTLLGMGRQCLEENTTHLWLPSLRQTQNDWQQMLDSLSACYQAGVEVNWVGFEKEYHRKTVVLPNYPFQRQRYWMDYDLTRLQQPQEQKLHPLLGNRIESAVTFRNKEILFETKLSKDLPQYLADHRILGQILLPASAFLEVALAAGREIFQSRNLRIDNFVIQKALALAQEEARFTTLQLVLSPAIKGYHWQLFSLREEENEKIWIQHASGELRSSEEKIESTDSLEQLKARCVQAVDLEAHYLWFQEREMDYGPNFQSIEQIFTGEREVLGKLQLPEAIRQDGAKYLLHPVLLDACLRLAAVSISSEVGADEIYLPAEIHSLSLLGDLCEENLWASAQLQNGAPASSGSDRILDITLFNSKGQLCAKLSGFVARKVNPQVFKSSFQSFENSLNKLFYVPQWLPATLSNQIAAAGKIERLLLVYPAQTEVSVLGLISKLKESFNATRVYEIALGVTNQALTDDRWEVQVDDPTAIKKVLEQLSGVDGVYFFSGQYNPDECHQQSLQQSQEEGVLSLFRLVKALKNKALITDAARFVVLTQDAWAVGDGDQSNPYVAALTGFSRSMAKEFPDLEVVCLDIASNDLQTKEQCGKLCREILAEPGTKGAEHVAIRDGIRYKNSPVSLQLPTTEKMTFRERGTYLIIGGAGGLGLTLSTYLAKTYQARLILTGRSQPSAELQKRLSAITEQGGEVLYQQANLTDLESMQSVVAKAKETFGTLNGVFHSALVLRDSTIINLKEESLKIALAPKILGSLVLHQAVAQEPLDFMVFFSSAQSFVGSAGQSAYAAGNTFKDSFALYLGRKSSFPVKVINWGFWGDAGAVASEEHHQRFLQQGIEPIDSQEGMQALEKILGNPLNQMLAIKANPRGLALLDAEMTLKAELVDPESSEEGELLKLMKVLKPLAAPSLTGDGGAGKSQRAEILRQLRAKTKAEQQTVIESYLQKQVVSFVGVDASDLPDTQKSYLELGVDSLLSIELSNNLKQELEVKVPVEKILGGITIEQLGEYLLPLLMNTKEFTIKADAYIDRENAEIKKTTTPVPISRDQRLPLSFSQEHVWQHNLKHPGDPVFNVPAILTLSGLLDESILKRSFDAVISRHEILRTSFEDLDGSPVQVIHSKVEFTISKTDLSHLELEEQDKTLKKLKLENFREPFDVTQGPLMRATLVKTEQQSHVLLLCIYHLVIDAQSLMILLDELIQFYESFRLQKASPLLPLPIQYADFAYWQRQYFDQEALQSRLDYWRELLGKKNEPLNLSTKSVARDGKAKESKHVDLKVSADLTKKLKELAKQTNTTLYMILLTAFIGVLHRRSGCEDISIGAPMSQRHHSETERLIGYFSGMSVLRVEVKPHLALSEFLLQVKDVVISAMNYQDLSFRQLTETLQVDDLNAGQRPYQVALNFLPTQSDEIKTPTLTFSPAAIQRKVMLLDIALNIEEQENPAGEKQIKGFWRYRKDLFEVDEIERMIHDFNSLLLGMLKDPQQSIKQLFL</sequence>